<dbReference type="AlphaFoldDB" id="A0AA36EWT5"/>
<proteinExistence type="predicted"/>
<dbReference type="EMBL" id="OX597815">
    <property type="protein sequence ID" value="CAI9717156.1"/>
    <property type="molecule type" value="Genomic_DNA"/>
</dbReference>
<keyword evidence="2" id="KW-1185">Reference proteome</keyword>
<organism evidence="1 2">
    <name type="scientific">Octopus vulgaris</name>
    <name type="common">Common octopus</name>
    <dbReference type="NCBI Taxonomy" id="6645"/>
    <lineage>
        <taxon>Eukaryota</taxon>
        <taxon>Metazoa</taxon>
        <taxon>Spiralia</taxon>
        <taxon>Lophotrochozoa</taxon>
        <taxon>Mollusca</taxon>
        <taxon>Cephalopoda</taxon>
        <taxon>Coleoidea</taxon>
        <taxon>Octopodiformes</taxon>
        <taxon>Octopoda</taxon>
        <taxon>Incirrata</taxon>
        <taxon>Octopodidae</taxon>
        <taxon>Octopus</taxon>
    </lineage>
</organism>
<accession>A0AA36EWT5</accession>
<gene>
    <name evidence="1" type="ORF">OCTVUL_1B016283</name>
</gene>
<sequence>MLLCHLKNKRNYASRGLNGVTYLLLKCTEFFLLHQFSFSFQFCFHNCISRAVDNCQLHYPVQNRVITHHLPTTVQSVLLAALLNRWSFVSEKCSETSGAFTA</sequence>
<protein>
    <submittedName>
        <fullName evidence="1">Uncharacterized protein</fullName>
    </submittedName>
</protein>
<evidence type="ECO:0000313" key="2">
    <source>
        <dbReference type="Proteomes" id="UP001162480"/>
    </source>
</evidence>
<dbReference type="Proteomes" id="UP001162480">
    <property type="component" value="Chromosome 2"/>
</dbReference>
<evidence type="ECO:0000313" key="1">
    <source>
        <dbReference type="EMBL" id="CAI9717156.1"/>
    </source>
</evidence>
<reference evidence="1" key="1">
    <citation type="submission" date="2023-08" db="EMBL/GenBank/DDBJ databases">
        <authorList>
            <person name="Alioto T."/>
            <person name="Alioto T."/>
            <person name="Gomez Garrido J."/>
        </authorList>
    </citation>
    <scope>NUCLEOTIDE SEQUENCE</scope>
</reference>
<name>A0AA36EWT5_OCTVU</name>